<organism evidence="3 4">
    <name type="scientific">Methylobacter tundripaludum</name>
    <dbReference type="NCBI Taxonomy" id="173365"/>
    <lineage>
        <taxon>Bacteria</taxon>
        <taxon>Pseudomonadati</taxon>
        <taxon>Pseudomonadota</taxon>
        <taxon>Gammaproteobacteria</taxon>
        <taxon>Methylococcales</taxon>
        <taxon>Methylococcaceae</taxon>
        <taxon>Methylobacter</taxon>
    </lineage>
</organism>
<dbReference type="GO" id="GO:0016616">
    <property type="term" value="F:oxidoreductase activity, acting on the CH-OH group of donors, NAD or NADP as acceptor"/>
    <property type="evidence" value="ECO:0007669"/>
    <property type="project" value="TreeGrafter"/>
</dbReference>
<dbReference type="InterPro" id="IPR036291">
    <property type="entry name" value="NAD(P)-bd_dom_sf"/>
</dbReference>
<evidence type="ECO:0000313" key="3">
    <source>
        <dbReference type="EMBL" id="PPK74162.1"/>
    </source>
</evidence>
<evidence type="ECO:0000313" key="4">
    <source>
        <dbReference type="Proteomes" id="UP000240010"/>
    </source>
</evidence>
<dbReference type="GO" id="GO:0006633">
    <property type="term" value="P:fatty acid biosynthetic process"/>
    <property type="evidence" value="ECO:0007669"/>
    <property type="project" value="TreeGrafter"/>
</dbReference>
<sequence length="224" mass="25106">MTRRFAATGDYRVCFTFNNSVEEARRIEKEFPGTEAIACDFTDPNSLDHLLSRMGEMNLDILVNNALTGMKTKHFHQSDPDGFLSSFAENVMPTLRITQQAIKEFRKKKSGRIITVLTSYLANRPPLGLSEYVANKAYLLSLSRSWAEENMRHNITSNCVSPSMMKTSLISHLDDRQVEEIANGNPLKRLVTTEEVSDAVFFLASASRHINGVNFLINGGVDVV</sequence>
<evidence type="ECO:0000256" key="1">
    <source>
        <dbReference type="ARBA" id="ARBA00006484"/>
    </source>
</evidence>
<name>A0A2S6H9I9_9GAMM</name>
<reference evidence="3 4" key="1">
    <citation type="submission" date="2018-02" db="EMBL/GenBank/DDBJ databases">
        <title>Subsurface microbial communities from deep shales in Ohio and West Virginia, USA.</title>
        <authorList>
            <person name="Wrighton K."/>
        </authorList>
    </citation>
    <scope>NUCLEOTIDE SEQUENCE [LARGE SCALE GENOMIC DNA]</scope>
    <source>
        <strain evidence="3 4">OWC-DMM</strain>
    </source>
</reference>
<dbReference type="PRINTS" id="PR00081">
    <property type="entry name" value="GDHRDH"/>
</dbReference>
<comment type="similarity">
    <text evidence="1">Belongs to the short-chain dehydrogenases/reductases (SDR) family.</text>
</comment>
<dbReference type="SUPFAM" id="SSF51735">
    <property type="entry name" value="NAD(P)-binding Rossmann-fold domains"/>
    <property type="match status" value="1"/>
</dbReference>
<accession>A0A2S6H9I9</accession>
<dbReference type="InterPro" id="IPR002347">
    <property type="entry name" value="SDR_fam"/>
</dbReference>
<keyword evidence="2" id="KW-0560">Oxidoreductase</keyword>
<proteinExistence type="inferred from homology"/>
<dbReference type="PANTHER" id="PTHR42760">
    <property type="entry name" value="SHORT-CHAIN DEHYDROGENASES/REDUCTASES FAMILY MEMBER"/>
    <property type="match status" value="1"/>
</dbReference>
<comment type="caution">
    <text evidence="3">The sequence shown here is derived from an EMBL/GenBank/DDBJ whole genome shotgun (WGS) entry which is preliminary data.</text>
</comment>
<evidence type="ECO:0000256" key="2">
    <source>
        <dbReference type="ARBA" id="ARBA00023002"/>
    </source>
</evidence>
<gene>
    <name evidence="3" type="ORF">B0F87_11193</name>
</gene>
<dbReference type="Proteomes" id="UP000240010">
    <property type="component" value="Unassembled WGS sequence"/>
</dbReference>
<protein>
    <submittedName>
        <fullName evidence="3">3-hydroxybutyrate dehydrogenase/3-oxoacyl-[acyl-carrier protein] reductase</fullName>
    </submittedName>
</protein>
<dbReference type="EMBL" id="PTIZ01000011">
    <property type="protein sequence ID" value="PPK74162.1"/>
    <property type="molecule type" value="Genomic_DNA"/>
</dbReference>
<dbReference type="GO" id="GO:0048038">
    <property type="term" value="F:quinone binding"/>
    <property type="evidence" value="ECO:0007669"/>
    <property type="project" value="TreeGrafter"/>
</dbReference>
<dbReference type="Gene3D" id="3.40.50.720">
    <property type="entry name" value="NAD(P)-binding Rossmann-like Domain"/>
    <property type="match status" value="1"/>
</dbReference>
<dbReference type="CDD" id="cd05233">
    <property type="entry name" value="SDR_c"/>
    <property type="match status" value="1"/>
</dbReference>
<dbReference type="PANTHER" id="PTHR42760:SF133">
    <property type="entry name" value="3-OXOACYL-[ACYL-CARRIER-PROTEIN] REDUCTASE"/>
    <property type="match status" value="1"/>
</dbReference>
<dbReference type="Pfam" id="PF13561">
    <property type="entry name" value="adh_short_C2"/>
    <property type="match status" value="1"/>
</dbReference>
<dbReference type="AlphaFoldDB" id="A0A2S6H9I9"/>